<protein>
    <recommendedName>
        <fullName evidence="4">Trafficking protein particle complex subunit 11 domain-containing protein</fullName>
    </recommendedName>
</protein>
<accession>W7U5I4</accession>
<evidence type="ECO:0000313" key="2">
    <source>
        <dbReference type="EMBL" id="EWM28061.1"/>
    </source>
</evidence>
<dbReference type="EMBL" id="AZIL01000355">
    <property type="protein sequence ID" value="EWM28061.1"/>
    <property type="molecule type" value="Genomic_DNA"/>
</dbReference>
<reference evidence="2 3" key="1">
    <citation type="journal article" date="2014" name="Mol. Plant">
        <title>Chromosome Scale Genome Assembly and Transcriptome Profiling of Nannochloropsis gaditana in Nitrogen Depletion.</title>
        <authorList>
            <person name="Corteggiani Carpinelli E."/>
            <person name="Telatin A."/>
            <person name="Vitulo N."/>
            <person name="Forcato C."/>
            <person name="D'Angelo M."/>
            <person name="Schiavon R."/>
            <person name="Vezzi A."/>
            <person name="Giacometti G.M."/>
            <person name="Morosinotto T."/>
            <person name="Valle G."/>
        </authorList>
    </citation>
    <scope>NUCLEOTIDE SEQUENCE [LARGE SCALE GENOMIC DNA]</scope>
    <source>
        <strain evidence="2 3">B-31</strain>
    </source>
</reference>
<keyword evidence="3" id="KW-1185">Reference proteome</keyword>
<dbReference type="PANTHER" id="PTHR14374">
    <property type="entry name" value="FOIE GRAS"/>
    <property type="match status" value="1"/>
</dbReference>
<feature type="region of interest" description="Disordered" evidence="1">
    <location>
        <begin position="959"/>
        <end position="980"/>
    </location>
</feature>
<gene>
    <name evidence="2" type="ORF">Naga_100044g25</name>
</gene>
<name>W7U5I4_9STRA</name>
<proteinExistence type="predicted"/>
<dbReference type="PANTHER" id="PTHR14374:SF0">
    <property type="entry name" value="TRAFFICKING PROTEIN PARTICLE COMPLEX SUBUNIT 11"/>
    <property type="match status" value="1"/>
</dbReference>
<organism evidence="2 3">
    <name type="scientific">Nannochloropsis gaditana</name>
    <dbReference type="NCBI Taxonomy" id="72520"/>
    <lineage>
        <taxon>Eukaryota</taxon>
        <taxon>Sar</taxon>
        <taxon>Stramenopiles</taxon>
        <taxon>Ochrophyta</taxon>
        <taxon>Eustigmatophyceae</taxon>
        <taxon>Eustigmatales</taxon>
        <taxon>Monodopsidaceae</taxon>
        <taxon>Nannochloropsis</taxon>
    </lineage>
</organism>
<sequence length="1319" mass="145581">MVTAPLNGIANVPFRFLSLSKTVVFPPKKQTHALKAADGRPLEGYTVQGVFKQNWIRKHVTQLPSAAILLAPFDDAWSTGEWTQREHALLQDMERLRQQVGPRDVRIFIVLVQRAASAAGDRESEERLLGFRRRAPPAFEANKMVYVLQDPKDLSHTAPALRRLYKHVRDLSSGYYFLHGKRVKRWESTLNRHAQLPLIARYRLKQAFCKQRELAGSHRPSAPHDGKFAALLANDLSPDKGPRLSWPLYVGGRPRLTASNLEGEMSEADLQALVLVILESEEARSKPHTEIILRLLTCAVTCDPSRPVRNRFRGMQHLHLANELMGVDRLAEAWPHYCAALRRYAGDARGGRDGFGGSHGWSLLTTFVLLRMRMCALMLGKCSHYLDLTTQLLSNGLRESVREEDRRLLFQEVLYLVCGLRGRDTPPSSLESVFSYKSKGRASLEISNSEDWTETCTYNEAQDDSFSSCVASEPMITVLPDAVDVAVGCAWRQLFSFSLSFLDATAAIGSTCLVLLRLVSHLPSPVQASQLHLSFNKAYIGTICILEDKGSASMPTPAEDRLRRPFAGSCNLFSSSSPSIVAVDMEHGVARVPVPLLFHPDEPLDIQMALPLVVNEAIEIGDMLHAVQLQLVVDPASSLSSTPPLECSSACFSPLNRALRLNMPSGVAYLDNFGIMTANLFKGPMPRRAKEAPANPLTTLYDPATQPSSLSVPLQATIRGFPAVEIIRPTAQATLSLSDPKEAEEQLVTTLVGHMHCLLIKVESHGQILTNPVLYLRSDPPALSYREEDALFFNTCQGQAVHGPRVSVGGRQVQPLEPSTAVVPLKLGEDMQPGKAIPILSVELDRQAGGSNVLGKHSSIFVPVWVRPVQEGRLKINMALVYHSDIDSGTGAYALAGPSRKISMQSCGRQDNTKFSDNIDSVGDTSSNLLLASEYTFDIESYTPFLTAFDAASPYPASPSSVKSKFPGDLQVDDGNVSEGDSRADADYTFYTDEQVLMRFLVKVVQPFSLESSSGGGRLRIEQVIWYPVRADSEPPVSDKDRGRILYSSTNDVCGRQNEHGMQSQDTLSLTFPFLCPDKECNQALPLGRMHLYWRVMPSSLSTTRPPKTFERSPEALIKDMLTHISWVSCTEVECPSVEVVAPDVTVQMQVPPEATVGRVFRLSWTLCNRTDRPLALRVTIKEEEGGNPGLSTEGALLWSGARERVIHIVPAEAFSLSYCIMSVLTGPIALPRLLISRAPGANAARKTGVLLLCKVNPAILGTYSFFPSRLTISEILDMHHRVRRQTICTLGKSVFLRIQPDIFETLVCVSCIHPKKEI</sequence>
<dbReference type="Proteomes" id="UP000019335">
    <property type="component" value="Chromosome 5"/>
</dbReference>
<evidence type="ECO:0000313" key="3">
    <source>
        <dbReference type="Proteomes" id="UP000019335"/>
    </source>
</evidence>
<comment type="caution">
    <text evidence="2">The sequence shown here is derived from an EMBL/GenBank/DDBJ whole genome shotgun (WGS) entry which is preliminary data.</text>
</comment>
<evidence type="ECO:0008006" key="4">
    <source>
        <dbReference type="Google" id="ProtNLM"/>
    </source>
</evidence>
<evidence type="ECO:0000256" key="1">
    <source>
        <dbReference type="SAM" id="MobiDB-lite"/>
    </source>
</evidence>
<dbReference type="OrthoDB" id="6278596at2759"/>